<sequence length="41" mass="5002">MQTSVYRNFFQDLVNNHIQNAKKKKRTIFSMKDLLEKWNEG</sequence>
<dbReference type="AlphaFoldDB" id="A0A7U3YG31"/>
<name>A0A7U3YG31_GEOS0</name>
<gene>
    <name evidence="1" type="ORF">GY4MC1_2414</name>
</gene>
<protein>
    <submittedName>
        <fullName evidence="1">Uncharacterized protein</fullName>
    </submittedName>
</protein>
<proteinExistence type="predicted"/>
<dbReference type="KEGG" id="gmc:GY4MC1_2414"/>
<reference evidence="1" key="1">
    <citation type="submission" date="2010-10" db="EMBL/GenBank/DDBJ databases">
        <title>Complete sequence of chromosome of Geobacillus sp. Y4.1MC1.</title>
        <authorList>
            <consortium name="US DOE Joint Genome Institute"/>
            <person name="Lucas S."/>
            <person name="Copeland A."/>
            <person name="Lapidus A."/>
            <person name="Cheng J.-F."/>
            <person name="Bruce D."/>
            <person name="Goodwin L."/>
            <person name="Pitluck S."/>
            <person name="Chertkov O."/>
            <person name="Zhang X."/>
            <person name="Detter J.C."/>
            <person name="Han C."/>
            <person name="Tapia R."/>
            <person name="Land M."/>
            <person name="Hauser L."/>
            <person name="Jeffries C."/>
            <person name="Kyrpides N."/>
            <person name="Ivanova N."/>
            <person name="Ovchinnikova G."/>
            <person name="Brumm P."/>
            <person name="Mead D."/>
            <person name="Woyke T."/>
        </authorList>
    </citation>
    <scope>NUCLEOTIDE SEQUENCE [LARGE SCALE GENOMIC DNA]</scope>
    <source>
        <strain evidence="1">Y4.1MC1</strain>
    </source>
</reference>
<accession>A0A7U3YG31</accession>
<organism evidence="1">
    <name type="scientific">Geobacillus sp. (strain Y4.1MC1)</name>
    <dbReference type="NCBI Taxonomy" id="581103"/>
    <lineage>
        <taxon>Bacteria</taxon>
        <taxon>Bacillati</taxon>
        <taxon>Bacillota</taxon>
        <taxon>Bacilli</taxon>
        <taxon>Bacillales</taxon>
        <taxon>Anoxybacillaceae</taxon>
        <taxon>Geobacillus</taxon>
    </lineage>
</organism>
<dbReference type="EMBL" id="CP002293">
    <property type="protein sequence ID" value="ADP75126.1"/>
    <property type="molecule type" value="Genomic_DNA"/>
</dbReference>
<evidence type="ECO:0000313" key="1">
    <source>
        <dbReference type="EMBL" id="ADP75126.1"/>
    </source>
</evidence>